<dbReference type="Pfam" id="PF08246">
    <property type="entry name" value="Inhibitor_I29"/>
    <property type="match status" value="1"/>
</dbReference>
<dbReference type="SUPFAM" id="SSF54001">
    <property type="entry name" value="Cysteine proteinases"/>
    <property type="match status" value="1"/>
</dbReference>
<dbReference type="CDD" id="cd02248">
    <property type="entry name" value="Peptidase_C1A"/>
    <property type="match status" value="1"/>
</dbReference>
<dbReference type="OrthoDB" id="10253408at2759"/>
<comment type="caution">
    <text evidence="10">The sequence shown here is derived from an EMBL/GenBank/DDBJ whole genome shotgun (WGS) entry which is preliminary data.</text>
</comment>
<dbReference type="EMBL" id="CAJFDH010000006">
    <property type="protein sequence ID" value="CAD5229688.1"/>
    <property type="molecule type" value="Genomic_DNA"/>
</dbReference>
<evidence type="ECO:0000256" key="2">
    <source>
        <dbReference type="ARBA" id="ARBA00022670"/>
    </source>
</evidence>
<dbReference type="InterPro" id="IPR000169">
    <property type="entry name" value="Pept_cys_AS"/>
</dbReference>
<dbReference type="InterPro" id="IPR038765">
    <property type="entry name" value="Papain-like_cys_pep_sf"/>
</dbReference>
<protein>
    <submittedName>
        <fullName evidence="10">Uncharacterized protein</fullName>
    </submittedName>
</protein>
<dbReference type="Pfam" id="PF00112">
    <property type="entry name" value="Peptidase_C1"/>
    <property type="match status" value="1"/>
</dbReference>
<accession>A0A811LRL7</accession>
<dbReference type="EMBL" id="CAJFCW020000006">
    <property type="protein sequence ID" value="CAG9127189.1"/>
    <property type="molecule type" value="Genomic_DNA"/>
</dbReference>
<evidence type="ECO:0000313" key="10">
    <source>
        <dbReference type="EMBL" id="CAD5229688.1"/>
    </source>
</evidence>
<dbReference type="InterPro" id="IPR000668">
    <property type="entry name" value="Peptidase_C1A_C"/>
</dbReference>
<sequence length="378" mass="41812">MMKIAVFVLLTTVASASITTLGLDFGSLLNRADSLLESFPGLADSTKNTLKKAKQVHQKLNPEDKQDFSQFFKFIAEHGRDYPDESTIRTRFSHFQNTLQQISQLNSQHKHATFGINKFSDLSPEEFLNQLAGTRPANVTNGIPYSTLKYSRAKRSTSGCNSPSTFDWRDEGAYTEVKDQGSCGDCYVFSSIAAVEAVYIIANNISQELSEQQTLSCNPDSGNYGCDGGVVSWTLDAIISAGVDYEEDYPYTNGNSTVAEACIEGKARYQRISTYTYTTQYDEVELVNAVYKLGPAIVVIDATNLQSYQSGVLEPVEPEAGWTINHGVTIFGYGEDDDVPFWSIKNSWGADWGESGYFRLLRGNNSLDVAWQPIIPIV</sequence>
<feature type="domain" description="Peptidase C1A papain C-terminal" evidence="8">
    <location>
        <begin position="162"/>
        <end position="377"/>
    </location>
</feature>
<feature type="chain" id="PRO_5044131758" evidence="7">
    <location>
        <begin position="17"/>
        <end position="378"/>
    </location>
</feature>
<comment type="similarity">
    <text evidence="1">Belongs to the peptidase C1 family.</text>
</comment>
<dbReference type="GO" id="GO:0008234">
    <property type="term" value="F:cysteine-type peptidase activity"/>
    <property type="evidence" value="ECO:0007669"/>
    <property type="project" value="UniProtKB-KW"/>
</dbReference>
<dbReference type="Proteomes" id="UP000783686">
    <property type="component" value="Unassembled WGS sequence"/>
</dbReference>
<dbReference type="Proteomes" id="UP000614601">
    <property type="component" value="Unassembled WGS sequence"/>
</dbReference>
<evidence type="ECO:0000259" key="8">
    <source>
        <dbReference type="SMART" id="SM00645"/>
    </source>
</evidence>
<dbReference type="Gene3D" id="3.90.70.10">
    <property type="entry name" value="Cysteine proteinases"/>
    <property type="match status" value="1"/>
</dbReference>
<keyword evidence="2" id="KW-0645">Protease</keyword>
<dbReference type="PROSITE" id="PS00139">
    <property type="entry name" value="THIOL_PROTEASE_CYS"/>
    <property type="match status" value="1"/>
</dbReference>
<dbReference type="InterPro" id="IPR013128">
    <property type="entry name" value="Peptidase_C1A"/>
</dbReference>
<keyword evidence="4" id="KW-0788">Thiol protease</keyword>
<dbReference type="PRINTS" id="PR00705">
    <property type="entry name" value="PAPAIN"/>
</dbReference>
<feature type="signal peptide" evidence="7">
    <location>
        <begin position="1"/>
        <end position="16"/>
    </location>
</feature>
<dbReference type="GO" id="GO:0006508">
    <property type="term" value="P:proteolysis"/>
    <property type="evidence" value="ECO:0007669"/>
    <property type="project" value="UniProtKB-KW"/>
</dbReference>
<proteinExistence type="inferred from homology"/>
<keyword evidence="11" id="KW-1185">Reference proteome</keyword>
<dbReference type="InterPro" id="IPR039417">
    <property type="entry name" value="Peptidase_C1A_papain-like"/>
</dbReference>
<dbReference type="InterPro" id="IPR013201">
    <property type="entry name" value="Prot_inhib_I29"/>
</dbReference>
<keyword evidence="3" id="KW-0378">Hydrolase</keyword>
<evidence type="ECO:0000259" key="9">
    <source>
        <dbReference type="SMART" id="SM00848"/>
    </source>
</evidence>
<dbReference type="AlphaFoldDB" id="A0A811LRL7"/>
<evidence type="ECO:0000313" key="11">
    <source>
        <dbReference type="Proteomes" id="UP000614601"/>
    </source>
</evidence>
<evidence type="ECO:0000256" key="3">
    <source>
        <dbReference type="ARBA" id="ARBA00022801"/>
    </source>
</evidence>
<evidence type="ECO:0000256" key="5">
    <source>
        <dbReference type="ARBA" id="ARBA00023145"/>
    </source>
</evidence>
<keyword evidence="6" id="KW-1015">Disulfide bond</keyword>
<keyword evidence="7" id="KW-0732">Signal</keyword>
<dbReference type="PANTHER" id="PTHR12411">
    <property type="entry name" value="CYSTEINE PROTEASE FAMILY C1-RELATED"/>
    <property type="match status" value="1"/>
</dbReference>
<evidence type="ECO:0000256" key="4">
    <source>
        <dbReference type="ARBA" id="ARBA00022807"/>
    </source>
</evidence>
<dbReference type="SMART" id="SM00645">
    <property type="entry name" value="Pept_C1"/>
    <property type="match status" value="1"/>
</dbReference>
<evidence type="ECO:0000256" key="1">
    <source>
        <dbReference type="ARBA" id="ARBA00008455"/>
    </source>
</evidence>
<evidence type="ECO:0000256" key="7">
    <source>
        <dbReference type="SAM" id="SignalP"/>
    </source>
</evidence>
<feature type="domain" description="Cathepsin propeptide inhibitor" evidence="9">
    <location>
        <begin position="71"/>
        <end position="127"/>
    </location>
</feature>
<dbReference type="SMART" id="SM00848">
    <property type="entry name" value="Inhibitor_I29"/>
    <property type="match status" value="1"/>
</dbReference>
<name>A0A811LRL7_9BILA</name>
<reference evidence="10" key="1">
    <citation type="submission" date="2020-09" db="EMBL/GenBank/DDBJ databases">
        <authorList>
            <person name="Kikuchi T."/>
        </authorList>
    </citation>
    <scope>NUCLEOTIDE SEQUENCE</scope>
    <source>
        <strain evidence="10">SH1</strain>
    </source>
</reference>
<gene>
    <name evidence="10" type="ORF">BOKJ2_LOCUS13747</name>
</gene>
<keyword evidence="5" id="KW-0865">Zymogen</keyword>
<organism evidence="10 11">
    <name type="scientific">Bursaphelenchus okinawaensis</name>
    <dbReference type="NCBI Taxonomy" id="465554"/>
    <lineage>
        <taxon>Eukaryota</taxon>
        <taxon>Metazoa</taxon>
        <taxon>Ecdysozoa</taxon>
        <taxon>Nematoda</taxon>
        <taxon>Chromadorea</taxon>
        <taxon>Rhabditida</taxon>
        <taxon>Tylenchina</taxon>
        <taxon>Tylenchomorpha</taxon>
        <taxon>Aphelenchoidea</taxon>
        <taxon>Aphelenchoididae</taxon>
        <taxon>Bursaphelenchus</taxon>
    </lineage>
</organism>
<evidence type="ECO:0000256" key="6">
    <source>
        <dbReference type="ARBA" id="ARBA00023157"/>
    </source>
</evidence>